<evidence type="ECO:0000256" key="1">
    <source>
        <dbReference type="SAM" id="MobiDB-lite"/>
    </source>
</evidence>
<feature type="region of interest" description="Disordered" evidence="1">
    <location>
        <begin position="38"/>
        <end position="57"/>
    </location>
</feature>
<protein>
    <submittedName>
        <fullName evidence="2">Uncharacterized protein</fullName>
    </submittedName>
</protein>
<organism evidence="2 3">
    <name type="scientific">Dreissena polymorpha</name>
    <name type="common">Zebra mussel</name>
    <name type="synonym">Mytilus polymorpha</name>
    <dbReference type="NCBI Taxonomy" id="45954"/>
    <lineage>
        <taxon>Eukaryota</taxon>
        <taxon>Metazoa</taxon>
        <taxon>Spiralia</taxon>
        <taxon>Lophotrochozoa</taxon>
        <taxon>Mollusca</taxon>
        <taxon>Bivalvia</taxon>
        <taxon>Autobranchia</taxon>
        <taxon>Heteroconchia</taxon>
        <taxon>Euheterodonta</taxon>
        <taxon>Imparidentia</taxon>
        <taxon>Neoheterodontei</taxon>
        <taxon>Myida</taxon>
        <taxon>Dreissenoidea</taxon>
        <taxon>Dreissenidae</taxon>
        <taxon>Dreissena</taxon>
    </lineage>
</organism>
<dbReference type="EMBL" id="JAIWYP010000016">
    <property type="protein sequence ID" value="KAH3695369.1"/>
    <property type="molecule type" value="Genomic_DNA"/>
</dbReference>
<dbReference type="AlphaFoldDB" id="A0A9D3YBA7"/>
<dbReference type="Proteomes" id="UP000828390">
    <property type="component" value="Unassembled WGS sequence"/>
</dbReference>
<name>A0A9D3YBA7_DREPO</name>
<keyword evidence="3" id="KW-1185">Reference proteome</keyword>
<feature type="compositionally biased region" description="Basic and acidic residues" evidence="1">
    <location>
        <begin position="38"/>
        <end position="53"/>
    </location>
</feature>
<feature type="region of interest" description="Disordered" evidence="1">
    <location>
        <begin position="1"/>
        <end position="27"/>
    </location>
</feature>
<reference evidence="2" key="2">
    <citation type="submission" date="2020-11" db="EMBL/GenBank/DDBJ databases">
        <authorList>
            <person name="McCartney M.A."/>
            <person name="Auch B."/>
            <person name="Kono T."/>
            <person name="Mallez S."/>
            <person name="Becker A."/>
            <person name="Gohl D.M."/>
            <person name="Silverstein K.A.T."/>
            <person name="Koren S."/>
            <person name="Bechman K.B."/>
            <person name="Herman A."/>
            <person name="Abrahante J.E."/>
            <person name="Garbe J."/>
        </authorList>
    </citation>
    <scope>NUCLEOTIDE SEQUENCE</scope>
    <source>
        <strain evidence="2">Duluth1</strain>
        <tissue evidence="2">Whole animal</tissue>
    </source>
</reference>
<gene>
    <name evidence="2" type="ORF">DPMN_082826</name>
</gene>
<sequence>MEELATQAEEAADPVKDKQSKPLTTEKEIEEKWAEHFQETLNRSDPENIKEKEEAEEDLDINIEPPTKEEIIRAIKTLKTTKPQEETA</sequence>
<evidence type="ECO:0000313" key="3">
    <source>
        <dbReference type="Proteomes" id="UP000828390"/>
    </source>
</evidence>
<proteinExistence type="predicted"/>
<evidence type="ECO:0000313" key="2">
    <source>
        <dbReference type="EMBL" id="KAH3695369.1"/>
    </source>
</evidence>
<accession>A0A9D3YBA7</accession>
<reference evidence="2" key="1">
    <citation type="journal article" date="2019" name="bioRxiv">
        <title>The Genome of the Zebra Mussel, Dreissena polymorpha: A Resource for Invasive Species Research.</title>
        <authorList>
            <person name="McCartney M.A."/>
            <person name="Auch B."/>
            <person name="Kono T."/>
            <person name="Mallez S."/>
            <person name="Zhang Y."/>
            <person name="Obille A."/>
            <person name="Becker A."/>
            <person name="Abrahante J.E."/>
            <person name="Garbe J."/>
            <person name="Badalamenti J.P."/>
            <person name="Herman A."/>
            <person name="Mangelson H."/>
            <person name="Liachko I."/>
            <person name="Sullivan S."/>
            <person name="Sone E.D."/>
            <person name="Koren S."/>
            <person name="Silverstein K.A.T."/>
            <person name="Beckman K.B."/>
            <person name="Gohl D.M."/>
        </authorList>
    </citation>
    <scope>NUCLEOTIDE SEQUENCE</scope>
    <source>
        <strain evidence="2">Duluth1</strain>
        <tissue evidence="2">Whole animal</tissue>
    </source>
</reference>
<feature type="compositionally biased region" description="Basic and acidic residues" evidence="1">
    <location>
        <begin position="13"/>
        <end position="27"/>
    </location>
</feature>
<comment type="caution">
    <text evidence="2">The sequence shown here is derived from an EMBL/GenBank/DDBJ whole genome shotgun (WGS) entry which is preliminary data.</text>
</comment>